<dbReference type="Proteomes" id="UP001194468">
    <property type="component" value="Unassembled WGS sequence"/>
</dbReference>
<dbReference type="Pfam" id="PF03060">
    <property type="entry name" value="NMO"/>
    <property type="match status" value="1"/>
</dbReference>
<dbReference type="InterPro" id="IPR004136">
    <property type="entry name" value="NMO"/>
</dbReference>
<evidence type="ECO:0000256" key="2">
    <source>
        <dbReference type="ARBA" id="ARBA00022643"/>
    </source>
</evidence>
<dbReference type="GO" id="GO:0051213">
    <property type="term" value="F:dioxygenase activity"/>
    <property type="evidence" value="ECO:0007669"/>
    <property type="project" value="UniProtKB-KW"/>
</dbReference>
<reference evidence="4" key="1">
    <citation type="submission" date="2019-10" db="EMBL/GenBank/DDBJ databases">
        <authorList>
            <consortium name="DOE Joint Genome Institute"/>
            <person name="Kuo A."/>
            <person name="Miyauchi S."/>
            <person name="Kiss E."/>
            <person name="Drula E."/>
            <person name="Kohler A."/>
            <person name="Sanchez-Garcia M."/>
            <person name="Andreopoulos B."/>
            <person name="Barry K.W."/>
            <person name="Bonito G."/>
            <person name="Buee M."/>
            <person name="Carver A."/>
            <person name="Chen C."/>
            <person name="Cichocki N."/>
            <person name="Clum A."/>
            <person name="Culley D."/>
            <person name="Crous P.W."/>
            <person name="Fauchery L."/>
            <person name="Girlanda M."/>
            <person name="Hayes R."/>
            <person name="Keri Z."/>
            <person name="LaButti K."/>
            <person name="Lipzen A."/>
            <person name="Lombard V."/>
            <person name="Magnuson J."/>
            <person name="Maillard F."/>
            <person name="Morin E."/>
            <person name="Murat C."/>
            <person name="Nolan M."/>
            <person name="Ohm R."/>
            <person name="Pangilinan J."/>
            <person name="Pereira M."/>
            <person name="Perotto S."/>
            <person name="Peter M."/>
            <person name="Riley R."/>
            <person name="Sitrit Y."/>
            <person name="Stielow B."/>
            <person name="Szollosi G."/>
            <person name="Zifcakova L."/>
            <person name="Stursova M."/>
            <person name="Spatafora J.W."/>
            <person name="Tedersoo L."/>
            <person name="Vaario L.-M."/>
            <person name="Yamada A."/>
            <person name="Yan M."/>
            <person name="Wang P."/>
            <person name="Xu J."/>
            <person name="Bruns T."/>
            <person name="Baldrian P."/>
            <person name="Vilgalys R."/>
            <person name="Henrissat B."/>
            <person name="Grigoriev I.V."/>
            <person name="Hibbett D."/>
            <person name="Nagy L.G."/>
            <person name="Martin F.M."/>
        </authorList>
    </citation>
    <scope>NUCLEOTIDE SEQUENCE</scope>
    <source>
        <strain evidence="4">BED1</strain>
    </source>
</reference>
<evidence type="ECO:0000256" key="1">
    <source>
        <dbReference type="ARBA" id="ARBA00022630"/>
    </source>
</evidence>
<evidence type="ECO:0000256" key="3">
    <source>
        <dbReference type="ARBA" id="ARBA00023002"/>
    </source>
</evidence>
<dbReference type="EMBL" id="WHUW01000003">
    <property type="protein sequence ID" value="KAF8449119.1"/>
    <property type="molecule type" value="Genomic_DNA"/>
</dbReference>
<gene>
    <name evidence="4" type="ORF">L210DRAFT_3618816</name>
</gene>
<dbReference type="SUPFAM" id="SSF51412">
    <property type="entry name" value="Inosine monophosphate dehydrogenase (IMPDH)"/>
    <property type="match status" value="1"/>
</dbReference>
<name>A0AAD4C6H4_BOLED</name>
<keyword evidence="5" id="KW-1185">Reference proteome</keyword>
<evidence type="ECO:0000313" key="5">
    <source>
        <dbReference type="Proteomes" id="UP001194468"/>
    </source>
</evidence>
<dbReference type="PANTHER" id="PTHR32332">
    <property type="entry name" value="2-NITROPROPANE DIOXYGENASE"/>
    <property type="match status" value="1"/>
</dbReference>
<dbReference type="Gene3D" id="3.20.20.70">
    <property type="entry name" value="Aldolase class I"/>
    <property type="match status" value="1"/>
</dbReference>
<sequence length="302" mass="31535">MLGINIPIVAAPMAGASGGLLAAQVTAGGGFGFLAAGYRSADSLTSELSLARGLLHLNPSDPLPIGVGYLAWQLEKPTANPEALLSAALDNHVQAIWLAFGNDIKEWIKFIRNYDAQHKRPRPTTIFVPVSSVEEALVASDEWKVDVLVAQGNESGGHGYGSAPPLFTLVSSILAALPTGGPPVLAAGGLMTGSQVASFLVLGAAGAVLGTRFLMTPENWPTGVDGRGLYNNTVKDMDNGVDVETVKMKFEAGVRDGDPGRMLVWSGMGVGLVSEIKSAEEVIHELGDAILQRLKVASELAR</sequence>
<dbReference type="InterPro" id="IPR013785">
    <property type="entry name" value="Aldolase_TIM"/>
</dbReference>
<dbReference type="GO" id="GO:0018580">
    <property type="term" value="F:nitronate monooxygenase activity"/>
    <property type="evidence" value="ECO:0007669"/>
    <property type="project" value="InterPro"/>
</dbReference>
<keyword evidence="2" id="KW-0288">FMN</keyword>
<dbReference type="AlphaFoldDB" id="A0AAD4C6H4"/>
<keyword evidence="4" id="KW-0223">Dioxygenase</keyword>
<reference evidence="4" key="2">
    <citation type="journal article" date="2020" name="Nat. Commun.">
        <title>Large-scale genome sequencing of mycorrhizal fungi provides insights into the early evolution of symbiotic traits.</title>
        <authorList>
            <person name="Miyauchi S."/>
            <person name="Kiss E."/>
            <person name="Kuo A."/>
            <person name="Drula E."/>
            <person name="Kohler A."/>
            <person name="Sanchez-Garcia M."/>
            <person name="Morin E."/>
            <person name="Andreopoulos B."/>
            <person name="Barry K.W."/>
            <person name="Bonito G."/>
            <person name="Buee M."/>
            <person name="Carver A."/>
            <person name="Chen C."/>
            <person name="Cichocki N."/>
            <person name="Clum A."/>
            <person name="Culley D."/>
            <person name="Crous P.W."/>
            <person name="Fauchery L."/>
            <person name="Girlanda M."/>
            <person name="Hayes R.D."/>
            <person name="Keri Z."/>
            <person name="LaButti K."/>
            <person name="Lipzen A."/>
            <person name="Lombard V."/>
            <person name="Magnuson J."/>
            <person name="Maillard F."/>
            <person name="Murat C."/>
            <person name="Nolan M."/>
            <person name="Ohm R.A."/>
            <person name="Pangilinan J."/>
            <person name="Pereira M.F."/>
            <person name="Perotto S."/>
            <person name="Peter M."/>
            <person name="Pfister S."/>
            <person name="Riley R."/>
            <person name="Sitrit Y."/>
            <person name="Stielow J.B."/>
            <person name="Szollosi G."/>
            <person name="Zifcakova L."/>
            <person name="Stursova M."/>
            <person name="Spatafora J.W."/>
            <person name="Tedersoo L."/>
            <person name="Vaario L.M."/>
            <person name="Yamada A."/>
            <person name="Yan M."/>
            <person name="Wang P."/>
            <person name="Xu J."/>
            <person name="Bruns T."/>
            <person name="Baldrian P."/>
            <person name="Vilgalys R."/>
            <person name="Dunand C."/>
            <person name="Henrissat B."/>
            <person name="Grigoriev I.V."/>
            <person name="Hibbett D."/>
            <person name="Nagy L.G."/>
            <person name="Martin F.M."/>
        </authorList>
    </citation>
    <scope>NUCLEOTIDE SEQUENCE</scope>
    <source>
        <strain evidence="4">BED1</strain>
    </source>
</reference>
<proteinExistence type="predicted"/>
<keyword evidence="1" id="KW-0285">Flavoprotein</keyword>
<keyword evidence="3" id="KW-0560">Oxidoreductase</keyword>
<evidence type="ECO:0000313" key="4">
    <source>
        <dbReference type="EMBL" id="KAF8449119.1"/>
    </source>
</evidence>
<organism evidence="4 5">
    <name type="scientific">Boletus edulis BED1</name>
    <dbReference type="NCBI Taxonomy" id="1328754"/>
    <lineage>
        <taxon>Eukaryota</taxon>
        <taxon>Fungi</taxon>
        <taxon>Dikarya</taxon>
        <taxon>Basidiomycota</taxon>
        <taxon>Agaricomycotina</taxon>
        <taxon>Agaricomycetes</taxon>
        <taxon>Agaricomycetidae</taxon>
        <taxon>Boletales</taxon>
        <taxon>Boletineae</taxon>
        <taxon>Boletaceae</taxon>
        <taxon>Boletoideae</taxon>
        <taxon>Boletus</taxon>
    </lineage>
</organism>
<dbReference type="CDD" id="cd04730">
    <property type="entry name" value="NPD_like"/>
    <property type="match status" value="1"/>
</dbReference>
<accession>A0AAD4C6H4</accession>
<comment type="caution">
    <text evidence="4">The sequence shown here is derived from an EMBL/GenBank/DDBJ whole genome shotgun (WGS) entry which is preliminary data.</text>
</comment>
<dbReference type="PANTHER" id="PTHR32332:SF31">
    <property type="entry name" value="2-NITROPROPANE DIOXYGENASE FAMILY, PUTATIVE (AFU_ORTHOLOGUE AFUA_2G09850)-RELATED"/>
    <property type="match status" value="1"/>
</dbReference>
<protein>
    <submittedName>
        <fullName evidence="4">2-nitropropane dioxygenase</fullName>
    </submittedName>
</protein>